<evidence type="ECO:0000313" key="4">
    <source>
        <dbReference type="EMBL" id="KAH7034296.1"/>
    </source>
</evidence>
<feature type="compositionally biased region" description="Polar residues" evidence="2">
    <location>
        <begin position="1"/>
        <end position="20"/>
    </location>
</feature>
<dbReference type="PANTHER" id="PTHR21601:SF0">
    <property type="entry name" value="PROTEIN SPA2-RELATED"/>
    <property type="match status" value="1"/>
</dbReference>
<comment type="caution">
    <text evidence="4">The sequence shown here is derived from an EMBL/GenBank/DDBJ whole genome shotgun (WGS) entry which is preliminary data.</text>
</comment>
<dbReference type="Pfam" id="PF08518">
    <property type="entry name" value="GIT_SHD"/>
    <property type="match status" value="2"/>
</dbReference>
<dbReference type="Pfam" id="PF23742">
    <property type="entry name" value="VBS_C3G9"/>
    <property type="match status" value="1"/>
</dbReference>
<organism evidence="4 5">
    <name type="scientific">Macrophomina phaseolina</name>
    <dbReference type="NCBI Taxonomy" id="35725"/>
    <lineage>
        <taxon>Eukaryota</taxon>
        <taxon>Fungi</taxon>
        <taxon>Dikarya</taxon>
        <taxon>Ascomycota</taxon>
        <taxon>Pezizomycotina</taxon>
        <taxon>Dothideomycetes</taxon>
        <taxon>Dothideomycetes incertae sedis</taxon>
        <taxon>Botryosphaeriales</taxon>
        <taxon>Botryosphaeriaceae</taxon>
        <taxon>Macrophomina</taxon>
    </lineage>
</organism>
<keyword evidence="5" id="KW-1185">Reference proteome</keyword>
<sequence length="925" mass="102476">MAGRSGTLSPISVDSANDWSPVSKYNHLADSDNPYSPSVPPTPRNQLITPPTSVTSSADGMIPNGLARPPTSNGQPSPPSSIARSSTGDGLYANSVRDRESISSRKAFMIEESLSEHYRVLKVYLGPYLRDEKGNLRPNRARDKLLRLSSVQFQELSTDVYDESIRREDERRRGGPNAPGNDIPKFLPPKNNYHPKRNQARQKLSTLPIDRFRQLATDVFYELERRFPRFMGDDIERVTSPTGSVASNRSRGPGRGPIPSSGSMGRAPPPPGYRGPPPGPGGPGYRGPPGPGLGPPGSGGEFGRPLPKTFQQNTIVPNKGTMVEDDDDNSGMDEEDDDDAFGLEDAARRSSKRTTNKSMGNVSQRNDKLIADLTSQIEQLQEKAEGLESQVRERDEEVRRLKNAKDDKENVTESDKAELAEMRDDVERKLEEAQSLNDSLRSELEKTRYEASETERELRSRLEDAERSGGSGGGDDNDWKQRYEQLERELEEQQHLTDEVRREASQFLQEMRALSERSNASLEKEERLMVEITRLESEVKEWKTRYARSKTQVRHLRASSTGLASFAEDASVYARDGNFVQPDGLIKDVHLTKFQLCIDQLLQTARKSNSEAVLDCMKDTVACVRSITADVDAAGSPTSDDGEDSAKRQQKLKSRVSATANNLITASKNHVSAQGLSPVSLLDAAASHLTTSVVELVKLVRVRPTQPGEEDYENPDVRSSRLSTDYYGNGARHNRNGSSVSIGSTRYSRSAASSPRPWSTRRSEGPNGLLKGSNVNIVRESSGLEEIKNYLEDQTTDLVNSIQPLVQEIRSTPAGALLPAQSEENIQQYINDINRIVYDISFKTREAVSNTRNGALAKHSTPVVDLLEDCRGGLLSALQENETGKREKIPPLAFKIARATKELVLRVERIENRELTADMTVSNDF</sequence>
<feature type="domain" description="GIT Spa2 homology (SHD)" evidence="3">
    <location>
        <begin position="200"/>
        <end position="230"/>
    </location>
</feature>
<name>A0ABQ8G0S9_9PEZI</name>
<feature type="compositionally biased region" description="Basic and acidic residues" evidence="2">
    <location>
        <begin position="440"/>
        <end position="467"/>
    </location>
</feature>
<feature type="region of interest" description="Disordered" evidence="2">
    <location>
        <begin position="162"/>
        <end position="205"/>
    </location>
</feature>
<feature type="compositionally biased region" description="Acidic residues" evidence="2">
    <location>
        <begin position="323"/>
        <end position="342"/>
    </location>
</feature>
<feature type="compositionally biased region" description="Pro residues" evidence="2">
    <location>
        <begin position="267"/>
        <end position="294"/>
    </location>
</feature>
<dbReference type="InterPro" id="IPR056439">
    <property type="entry name" value="VBS_C3G9"/>
</dbReference>
<gene>
    <name evidence="4" type="ORF">B0J12DRAFT_582297</name>
</gene>
<reference evidence="4 5" key="1">
    <citation type="journal article" date="2021" name="Nat. Commun.">
        <title>Genetic determinants of endophytism in the Arabidopsis root mycobiome.</title>
        <authorList>
            <person name="Mesny F."/>
            <person name="Miyauchi S."/>
            <person name="Thiergart T."/>
            <person name="Pickel B."/>
            <person name="Atanasova L."/>
            <person name="Karlsson M."/>
            <person name="Huettel B."/>
            <person name="Barry K.W."/>
            <person name="Haridas S."/>
            <person name="Chen C."/>
            <person name="Bauer D."/>
            <person name="Andreopoulos W."/>
            <person name="Pangilinan J."/>
            <person name="LaButti K."/>
            <person name="Riley R."/>
            <person name="Lipzen A."/>
            <person name="Clum A."/>
            <person name="Drula E."/>
            <person name="Henrissat B."/>
            <person name="Kohler A."/>
            <person name="Grigoriev I.V."/>
            <person name="Martin F.M."/>
            <person name="Hacquard S."/>
        </authorList>
    </citation>
    <scope>NUCLEOTIDE SEQUENCE [LARGE SCALE GENOMIC DNA]</scope>
    <source>
        <strain evidence="4 5">MPI-SDFR-AT-0080</strain>
    </source>
</reference>
<feature type="compositionally biased region" description="Polar residues" evidence="2">
    <location>
        <begin position="44"/>
        <end position="58"/>
    </location>
</feature>
<accession>A0ABQ8G0S9</accession>
<proteinExistence type="predicted"/>
<protein>
    <submittedName>
        <fullName evidence="4">Cell polarity protein-like protein</fullName>
    </submittedName>
</protein>
<feature type="compositionally biased region" description="Basic and acidic residues" evidence="2">
    <location>
        <begin position="381"/>
        <end position="432"/>
    </location>
</feature>
<feature type="compositionally biased region" description="Polar residues" evidence="2">
    <location>
        <begin position="70"/>
        <end position="88"/>
    </location>
</feature>
<dbReference type="Proteomes" id="UP000774617">
    <property type="component" value="Unassembled WGS sequence"/>
</dbReference>
<dbReference type="InterPro" id="IPR039892">
    <property type="entry name" value="Spa2/Sph1"/>
</dbReference>
<dbReference type="Pfam" id="PF12205">
    <property type="entry name" value="GIT1_C"/>
    <property type="match status" value="1"/>
</dbReference>
<dbReference type="EMBL" id="JAGTJR010000037">
    <property type="protein sequence ID" value="KAH7034296.1"/>
    <property type="molecule type" value="Genomic_DNA"/>
</dbReference>
<feature type="region of interest" description="Disordered" evidence="2">
    <location>
        <begin position="1"/>
        <end position="97"/>
    </location>
</feature>
<evidence type="ECO:0000256" key="1">
    <source>
        <dbReference type="ARBA" id="ARBA00022737"/>
    </source>
</evidence>
<evidence type="ECO:0000256" key="2">
    <source>
        <dbReference type="SAM" id="MobiDB-lite"/>
    </source>
</evidence>
<keyword evidence="1" id="KW-0677">Repeat</keyword>
<feature type="region of interest" description="Disordered" evidence="2">
    <location>
        <begin position="705"/>
        <end position="772"/>
    </location>
</feature>
<dbReference type="InterPro" id="IPR013724">
    <property type="entry name" value="GIT_SHD"/>
</dbReference>
<feature type="region of interest" description="Disordered" evidence="2">
    <location>
        <begin position="234"/>
        <end position="367"/>
    </location>
</feature>
<feature type="compositionally biased region" description="Low complexity" evidence="2">
    <location>
        <begin position="247"/>
        <end position="266"/>
    </location>
</feature>
<dbReference type="PANTHER" id="PTHR21601">
    <property type="entry name" value="SPA2 PROTEIN"/>
    <property type="match status" value="1"/>
</dbReference>
<evidence type="ECO:0000259" key="3">
    <source>
        <dbReference type="SMART" id="SM00555"/>
    </source>
</evidence>
<feature type="compositionally biased region" description="Low complexity" evidence="2">
    <location>
        <begin position="744"/>
        <end position="760"/>
    </location>
</feature>
<feature type="region of interest" description="Disordered" evidence="2">
    <location>
        <begin position="632"/>
        <end position="654"/>
    </location>
</feature>
<feature type="region of interest" description="Disordered" evidence="2">
    <location>
        <begin position="381"/>
        <end position="479"/>
    </location>
</feature>
<dbReference type="SMART" id="SM00555">
    <property type="entry name" value="GIT"/>
    <property type="match status" value="2"/>
</dbReference>
<dbReference type="InterPro" id="IPR022018">
    <property type="entry name" value="GIT1_C"/>
</dbReference>
<feature type="compositionally biased region" description="Basic and acidic residues" evidence="2">
    <location>
        <begin position="163"/>
        <end position="173"/>
    </location>
</feature>
<feature type="domain" description="GIT Spa2 homology (SHD)" evidence="3">
    <location>
        <begin position="141"/>
        <end position="171"/>
    </location>
</feature>
<evidence type="ECO:0000313" key="5">
    <source>
        <dbReference type="Proteomes" id="UP000774617"/>
    </source>
</evidence>